<feature type="region of interest" description="Disordered" evidence="4">
    <location>
        <begin position="251"/>
        <end position="271"/>
    </location>
</feature>
<dbReference type="GO" id="GO:0016491">
    <property type="term" value="F:oxidoreductase activity"/>
    <property type="evidence" value="ECO:0007669"/>
    <property type="project" value="UniProtKB-KW"/>
</dbReference>
<dbReference type="InterPro" id="IPR002347">
    <property type="entry name" value="SDR_fam"/>
</dbReference>
<gene>
    <name evidence="5" type="ORF">AN477_08125</name>
</gene>
<dbReference type="Proteomes" id="UP000050482">
    <property type="component" value="Unassembled WGS sequence"/>
</dbReference>
<keyword evidence="2" id="KW-0560">Oxidoreductase</keyword>
<dbReference type="OrthoDB" id="9803333at2"/>
<dbReference type="Gene3D" id="3.40.50.720">
    <property type="entry name" value="NAD(P)-binding Rossmann-like Domain"/>
    <property type="match status" value="1"/>
</dbReference>
<dbReference type="SUPFAM" id="SSF51735">
    <property type="entry name" value="NAD(P)-binding Rossmann-fold domains"/>
    <property type="match status" value="1"/>
</dbReference>
<accession>A0A0P9D434</accession>
<protein>
    <recommendedName>
        <fullName evidence="7">3-ketoacyl-ACP reductase</fullName>
    </recommendedName>
</protein>
<keyword evidence="6" id="KW-1185">Reference proteome</keyword>
<dbReference type="PATRIC" id="fig|471514.4.peg.1924"/>
<dbReference type="Pfam" id="PF00106">
    <property type="entry name" value="adh_short"/>
    <property type="match status" value="1"/>
</dbReference>
<dbReference type="PRINTS" id="PR00081">
    <property type="entry name" value="GDHRDH"/>
</dbReference>
<comment type="similarity">
    <text evidence="1 3">Belongs to the short-chain dehydrogenases/reductases (SDR) family.</text>
</comment>
<dbReference type="STRING" id="471514.AN477_08125"/>
<dbReference type="EMBL" id="LJCO01000038">
    <property type="protein sequence ID" value="KPV44254.1"/>
    <property type="molecule type" value="Genomic_DNA"/>
</dbReference>
<feature type="compositionally biased region" description="Polar residues" evidence="4">
    <location>
        <begin position="257"/>
        <end position="271"/>
    </location>
</feature>
<organism evidence="5 6">
    <name type="scientific">Alicyclobacillus ferrooxydans</name>
    <dbReference type="NCBI Taxonomy" id="471514"/>
    <lineage>
        <taxon>Bacteria</taxon>
        <taxon>Bacillati</taxon>
        <taxon>Bacillota</taxon>
        <taxon>Bacilli</taxon>
        <taxon>Bacillales</taxon>
        <taxon>Alicyclobacillaceae</taxon>
        <taxon>Alicyclobacillus</taxon>
    </lineage>
</organism>
<name>A0A0P9D434_9BACL</name>
<evidence type="ECO:0000256" key="4">
    <source>
        <dbReference type="SAM" id="MobiDB-lite"/>
    </source>
</evidence>
<dbReference type="CDD" id="cd05233">
    <property type="entry name" value="SDR_c"/>
    <property type="match status" value="1"/>
</dbReference>
<comment type="caution">
    <text evidence="5">The sequence shown here is derived from an EMBL/GenBank/DDBJ whole genome shotgun (WGS) entry which is preliminary data.</text>
</comment>
<sequence>MIKQKGAKTVTRRVAFVSGGGSGLGKATVRTLLADGWAVAFTYHRSEQSAQAIVDESQALGFEVFPIKVDLLCKDSAESAAKSAIAHFGQIDAFVHNFGPFVFERKRLAEYSEDDFEKMLTGNIRVFWWLYRHFVPGMRAGQFGRIVTFGSDGAGLAMGWSHRAAYAAAKAGLASLTRSVAREERQFGITANMVCPGDVRGRNKELTADERAGNEPVGGDVSRMVAFYCRESSRELNGTVTEVNGGADIRLRDEENSVQAENQNGTKAVDA</sequence>
<dbReference type="InterPro" id="IPR036291">
    <property type="entry name" value="NAD(P)-bd_dom_sf"/>
</dbReference>
<evidence type="ECO:0000256" key="1">
    <source>
        <dbReference type="ARBA" id="ARBA00006484"/>
    </source>
</evidence>
<evidence type="ECO:0000313" key="5">
    <source>
        <dbReference type="EMBL" id="KPV44254.1"/>
    </source>
</evidence>
<dbReference type="PANTHER" id="PTHR43639">
    <property type="entry name" value="OXIDOREDUCTASE, SHORT-CHAIN DEHYDROGENASE/REDUCTASE FAMILY (AFU_ORTHOLOGUE AFUA_5G02870)"/>
    <property type="match status" value="1"/>
</dbReference>
<evidence type="ECO:0008006" key="7">
    <source>
        <dbReference type="Google" id="ProtNLM"/>
    </source>
</evidence>
<evidence type="ECO:0000256" key="3">
    <source>
        <dbReference type="RuleBase" id="RU000363"/>
    </source>
</evidence>
<dbReference type="AlphaFoldDB" id="A0A0P9D434"/>
<reference evidence="5 6" key="1">
    <citation type="submission" date="2015-09" db="EMBL/GenBank/DDBJ databases">
        <title>Draft genome sequence of Alicyclobacillus ferrooxydans DSM 22381.</title>
        <authorList>
            <person name="Hemp J."/>
        </authorList>
    </citation>
    <scope>NUCLEOTIDE SEQUENCE [LARGE SCALE GENOMIC DNA]</scope>
    <source>
        <strain evidence="5 6">TC-34</strain>
    </source>
</reference>
<proteinExistence type="inferred from homology"/>
<dbReference type="PANTHER" id="PTHR43639:SF1">
    <property type="entry name" value="SHORT-CHAIN DEHYDROGENASE_REDUCTASE FAMILY PROTEIN"/>
    <property type="match status" value="1"/>
</dbReference>
<evidence type="ECO:0000313" key="6">
    <source>
        <dbReference type="Proteomes" id="UP000050482"/>
    </source>
</evidence>
<evidence type="ECO:0000256" key="2">
    <source>
        <dbReference type="ARBA" id="ARBA00023002"/>
    </source>
</evidence>
<dbReference type="PRINTS" id="PR00080">
    <property type="entry name" value="SDRFAMILY"/>
</dbReference>